<feature type="transmembrane region" description="Helical" evidence="9">
    <location>
        <begin position="302"/>
        <end position="329"/>
    </location>
</feature>
<accession>A0A915KVV9</accession>
<dbReference type="PRINTS" id="PR00237">
    <property type="entry name" value="GPCRRHODOPSN"/>
</dbReference>
<evidence type="ECO:0000256" key="6">
    <source>
        <dbReference type="ARBA" id="ARBA00023136"/>
    </source>
</evidence>
<keyword evidence="2" id="KW-1003">Cell membrane</keyword>
<evidence type="ECO:0000313" key="11">
    <source>
        <dbReference type="Proteomes" id="UP000887565"/>
    </source>
</evidence>
<dbReference type="Pfam" id="PF00001">
    <property type="entry name" value="7tm_1"/>
    <property type="match status" value="1"/>
</dbReference>
<evidence type="ECO:0000256" key="4">
    <source>
        <dbReference type="ARBA" id="ARBA00022989"/>
    </source>
</evidence>
<dbReference type="Proteomes" id="UP000887565">
    <property type="component" value="Unplaced"/>
</dbReference>
<evidence type="ECO:0000259" key="10">
    <source>
        <dbReference type="PROSITE" id="PS50262"/>
    </source>
</evidence>
<dbReference type="GO" id="GO:0004930">
    <property type="term" value="F:G protein-coupled receptor activity"/>
    <property type="evidence" value="ECO:0007669"/>
    <property type="project" value="UniProtKB-KW"/>
</dbReference>
<dbReference type="PANTHER" id="PTHR24248:SF66">
    <property type="entry name" value="OCTOPAMINE RECEPTOR BETA-3R"/>
    <property type="match status" value="1"/>
</dbReference>
<evidence type="ECO:0000256" key="7">
    <source>
        <dbReference type="ARBA" id="ARBA00023170"/>
    </source>
</evidence>
<dbReference type="Gene3D" id="1.20.1070.10">
    <property type="entry name" value="Rhodopsin 7-helix transmembrane proteins"/>
    <property type="match status" value="1"/>
</dbReference>
<dbReference type="PROSITE" id="PS50262">
    <property type="entry name" value="G_PROTEIN_RECEP_F1_2"/>
    <property type="match status" value="1"/>
</dbReference>
<feature type="domain" description="G-protein coupled receptors family 1 profile" evidence="10">
    <location>
        <begin position="245"/>
        <end position="326"/>
    </location>
</feature>
<keyword evidence="3 9" id="KW-0812">Transmembrane</keyword>
<dbReference type="AlphaFoldDB" id="A0A915KVV9"/>
<dbReference type="PANTHER" id="PTHR24248">
    <property type="entry name" value="ADRENERGIC RECEPTOR-RELATED G-PROTEIN COUPLED RECEPTOR"/>
    <property type="match status" value="1"/>
</dbReference>
<keyword evidence="11" id="KW-1185">Reference proteome</keyword>
<evidence type="ECO:0000256" key="1">
    <source>
        <dbReference type="ARBA" id="ARBA00004651"/>
    </source>
</evidence>
<protein>
    <submittedName>
        <fullName evidence="12">G-protein coupled receptors family 1 profile domain-containing protein</fullName>
    </submittedName>
</protein>
<evidence type="ECO:0000256" key="9">
    <source>
        <dbReference type="SAM" id="Phobius"/>
    </source>
</evidence>
<dbReference type="GO" id="GO:0043410">
    <property type="term" value="P:positive regulation of MAPK cascade"/>
    <property type="evidence" value="ECO:0007669"/>
    <property type="project" value="TreeGrafter"/>
</dbReference>
<evidence type="ECO:0000313" key="12">
    <source>
        <dbReference type="WBParaSite" id="nRc.2.0.1.t42288-RA"/>
    </source>
</evidence>
<dbReference type="GO" id="GO:0005886">
    <property type="term" value="C:plasma membrane"/>
    <property type="evidence" value="ECO:0007669"/>
    <property type="project" value="UniProtKB-SubCell"/>
</dbReference>
<dbReference type="InterPro" id="IPR000276">
    <property type="entry name" value="GPCR_Rhodpsn"/>
</dbReference>
<proteinExistence type="predicted"/>
<evidence type="ECO:0000256" key="8">
    <source>
        <dbReference type="ARBA" id="ARBA00023224"/>
    </source>
</evidence>
<evidence type="ECO:0000256" key="2">
    <source>
        <dbReference type="ARBA" id="ARBA00022475"/>
    </source>
</evidence>
<evidence type="ECO:0000256" key="3">
    <source>
        <dbReference type="ARBA" id="ARBA00022692"/>
    </source>
</evidence>
<evidence type="ECO:0000256" key="5">
    <source>
        <dbReference type="ARBA" id="ARBA00023040"/>
    </source>
</evidence>
<keyword evidence="6 9" id="KW-0472">Membrane</keyword>
<comment type="subcellular location">
    <subcellularLocation>
        <location evidence="1">Cell membrane</location>
        <topology evidence="1">Multi-pass membrane protein</topology>
    </subcellularLocation>
</comment>
<keyword evidence="4 9" id="KW-1133">Transmembrane helix</keyword>
<sequence>MADTGTPKKVASSDVSSVIDNQKISSNSRSSSFHDKIERKLQIQNLINKCHQYHDDHQRPQNRQNQARRVVSLNYYCHTPVIWSHEKSSNARRFDDDQINDDVAVHHHHHSMQHRVNFCDQNRSSTMRFIDSDSQICNKKNRSFRKEAIVCHKEPNSKADVFREISKRECRIYFENSNVFSCSACSDVTESSQLVRQNDGQSCHDQKNDVNGRISNLSKTCRSFRQSWNKRSRISQAFDDLSKAVVKRFRKMSNLQKERKATKFVAIVLAAFVICWSPFFLFNALIGVCLTATGGGKDRCQFIPAEVMCLAVWLGYANSCLNPILYAMLNRQFRSSYKIILGRLWCRYGNKRI</sequence>
<organism evidence="11 12">
    <name type="scientific">Romanomermis culicivorax</name>
    <name type="common">Nematode worm</name>
    <dbReference type="NCBI Taxonomy" id="13658"/>
    <lineage>
        <taxon>Eukaryota</taxon>
        <taxon>Metazoa</taxon>
        <taxon>Ecdysozoa</taxon>
        <taxon>Nematoda</taxon>
        <taxon>Enoplea</taxon>
        <taxon>Dorylaimia</taxon>
        <taxon>Mermithida</taxon>
        <taxon>Mermithoidea</taxon>
        <taxon>Mermithidae</taxon>
        <taxon>Romanomermis</taxon>
    </lineage>
</organism>
<keyword evidence="8" id="KW-0807">Transducer</keyword>
<dbReference type="WBParaSite" id="nRc.2.0.1.t42288-RA">
    <property type="protein sequence ID" value="nRc.2.0.1.t42288-RA"/>
    <property type="gene ID" value="nRc.2.0.1.g42288"/>
</dbReference>
<keyword evidence="7" id="KW-0675">Receptor</keyword>
<dbReference type="GO" id="GO:0071880">
    <property type="term" value="P:adenylate cyclase-activating adrenergic receptor signaling pathway"/>
    <property type="evidence" value="ECO:0007669"/>
    <property type="project" value="TreeGrafter"/>
</dbReference>
<dbReference type="SUPFAM" id="SSF81321">
    <property type="entry name" value="Family A G protein-coupled receptor-like"/>
    <property type="match status" value="1"/>
</dbReference>
<dbReference type="InterPro" id="IPR017452">
    <property type="entry name" value="GPCR_Rhodpsn_7TM"/>
</dbReference>
<name>A0A915KVV9_ROMCU</name>
<keyword evidence="5" id="KW-0297">G-protein coupled receptor</keyword>
<feature type="transmembrane region" description="Helical" evidence="9">
    <location>
        <begin position="261"/>
        <end position="282"/>
    </location>
</feature>
<reference evidence="12" key="1">
    <citation type="submission" date="2022-11" db="UniProtKB">
        <authorList>
            <consortium name="WormBaseParasite"/>
        </authorList>
    </citation>
    <scope>IDENTIFICATION</scope>
</reference>